<dbReference type="InterPro" id="IPR025322">
    <property type="entry name" value="PADRE_dom"/>
</dbReference>
<keyword evidence="2" id="KW-1185">Reference proteome</keyword>
<evidence type="ECO:0000256" key="1">
    <source>
        <dbReference type="SAM" id="MobiDB-lite"/>
    </source>
</evidence>
<dbReference type="PANTHER" id="PTHR33052">
    <property type="entry name" value="DUF4228 DOMAIN PROTEIN-RELATED"/>
    <property type="match status" value="1"/>
</dbReference>
<sequence length="208" mass="23475">MAHNSHCLLPSKLRLPMLIYIIENDDTLLENLSSKNLLCKYSMSSAFSSWLCSYGAKSKLVRIVHPSGHIELHDSPIWAAEIMLRNPEFSLTHSQSANHPWAIVSPDTTLMLCCKYDLLPENSVGNPQKMKENEGLESDCLNDGKCMMCFVPKEKGERTVRWESGDDLKGNDKRGIFLQNGNIRGSPKRPFGSSDNWEPNLNSISEEY</sequence>
<proteinExistence type="predicted"/>
<organism evidence="2 3">
    <name type="scientific">Cucurbita maxima</name>
    <name type="common">Pumpkin</name>
    <name type="synonym">Winter squash</name>
    <dbReference type="NCBI Taxonomy" id="3661"/>
    <lineage>
        <taxon>Eukaryota</taxon>
        <taxon>Viridiplantae</taxon>
        <taxon>Streptophyta</taxon>
        <taxon>Embryophyta</taxon>
        <taxon>Tracheophyta</taxon>
        <taxon>Spermatophyta</taxon>
        <taxon>Magnoliopsida</taxon>
        <taxon>eudicotyledons</taxon>
        <taxon>Gunneridae</taxon>
        <taxon>Pentapetalae</taxon>
        <taxon>rosids</taxon>
        <taxon>fabids</taxon>
        <taxon>Cucurbitales</taxon>
        <taxon>Cucurbitaceae</taxon>
        <taxon>Cucurbiteae</taxon>
        <taxon>Cucurbita</taxon>
    </lineage>
</organism>
<dbReference type="AlphaFoldDB" id="A0A6J1K9X0"/>
<evidence type="ECO:0000313" key="3">
    <source>
        <dbReference type="RefSeq" id="XP_022998311.1"/>
    </source>
</evidence>
<feature type="region of interest" description="Disordered" evidence="1">
    <location>
        <begin position="171"/>
        <end position="208"/>
    </location>
</feature>
<accession>A0A6J1K9X0</accession>
<dbReference type="RefSeq" id="XP_022998311.1">
    <property type="nucleotide sequence ID" value="XM_023142543.1"/>
</dbReference>
<dbReference type="Pfam" id="PF14009">
    <property type="entry name" value="PADRE"/>
    <property type="match status" value="1"/>
</dbReference>
<dbReference type="OrthoDB" id="1642380at2759"/>
<dbReference type="KEGG" id="cmax:111492985"/>
<evidence type="ECO:0000313" key="2">
    <source>
        <dbReference type="Proteomes" id="UP000504608"/>
    </source>
</evidence>
<feature type="compositionally biased region" description="Polar residues" evidence="1">
    <location>
        <begin position="193"/>
        <end position="208"/>
    </location>
</feature>
<gene>
    <name evidence="3" type="primary">LOC111492985</name>
</gene>
<reference evidence="3" key="1">
    <citation type="submission" date="2025-08" db="UniProtKB">
        <authorList>
            <consortium name="RefSeq"/>
        </authorList>
    </citation>
    <scope>IDENTIFICATION</scope>
    <source>
        <tissue evidence="3">Young leaves</tissue>
    </source>
</reference>
<protein>
    <submittedName>
        <fullName evidence="3">Uncharacterized protein LOC111492985 isoform X1</fullName>
    </submittedName>
</protein>
<dbReference type="Proteomes" id="UP000504608">
    <property type="component" value="Unplaced"/>
</dbReference>
<dbReference type="GeneID" id="111492985"/>
<name>A0A6J1K9X0_CUCMA</name>